<dbReference type="InterPro" id="IPR001584">
    <property type="entry name" value="Integrase_cat-core"/>
</dbReference>
<evidence type="ECO:0000313" key="4">
    <source>
        <dbReference type="Proteomes" id="UP000039324"/>
    </source>
</evidence>
<protein>
    <recommendedName>
        <fullName evidence="2">Integrase catalytic domain-containing protein</fullName>
    </recommendedName>
</protein>
<accession>A0A0G4J1F0</accession>
<dbReference type="InterPro" id="IPR012337">
    <property type="entry name" value="RNaseH-like_sf"/>
</dbReference>
<dbReference type="Pfam" id="PF25597">
    <property type="entry name" value="SH3_retrovirus"/>
    <property type="match status" value="1"/>
</dbReference>
<dbReference type="CDD" id="cd09272">
    <property type="entry name" value="RNase_HI_RT_Ty1"/>
    <property type="match status" value="1"/>
</dbReference>
<dbReference type="InterPro" id="IPR057670">
    <property type="entry name" value="SH3_retrovirus"/>
</dbReference>
<evidence type="ECO:0000259" key="2">
    <source>
        <dbReference type="PROSITE" id="PS50994"/>
    </source>
</evidence>
<dbReference type="Gene3D" id="3.30.420.10">
    <property type="entry name" value="Ribonuclease H-like superfamily/Ribonuclease H"/>
    <property type="match status" value="1"/>
</dbReference>
<dbReference type="PROSITE" id="PS50994">
    <property type="entry name" value="INTEGRASE"/>
    <property type="match status" value="1"/>
</dbReference>
<feature type="domain" description="Integrase catalytic" evidence="2">
    <location>
        <begin position="1"/>
        <end position="141"/>
    </location>
</feature>
<feature type="compositionally biased region" description="Basic and acidic residues" evidence="1">
    <location>
        <begin position="209"/>
        <end position="226"/>
    </location>
</feature>
<dbReference type="STRING" id="37360.A0A0G4J1F0"/>
<evidence type="ECO:0000313" key="3">
    <source>
        <dbReference type="EMBL" id="CEP01473.1"/>
    </source>
</evidence>
<sequence length="956" mass="106163">MACYVDHATGVGATVNLANKGDQEQVVMDVLTRLEVMGGTRVDTFRADQGGEFTSTRLAKLLRERGIAQEFSDTDRPHQNGLAETFGGKIVKMMRAARVQSGVPRKYWTENGRHQTWVANRVPLQRHGHRTTPIEELTGEQADLSRAMPFGCEAWVRIRRQKKCKLDARAERAVHMGVCIDKKAYRLLLWHSRKMIESSDVVFFPNEFPFKDDSGSRGEETRKRQETAQAQLQGGGDGGQDDRHGQEDDGGRDDRVARQDDGDREGRVGQQQGGGQDGRAIQRGGGGDDRARELAGAGEDRHDGRDEQAAQGGGDRGPAAQGVPEPRRSTRIRGAPARFADVDYDGEARRQRAASARAAAGAADNVDQAAAADAVDHDNEANDDPDNEDQVNQDEALENEDSYLEEEDAGNAFLTEYEAENGPDRDKYLAAQVEEMQSLKEAGTYEIVDRPTDAQVLPTMFVHTTKRDEDGEITRHKARFCVKGCCDKFKGQKETYSPTLRYATLRIMVALAAMLGVVIHQLDVKTAFLNGDLPYPIYCEQPKNFVVGGRGKVMKLLKALYGLVEAPKLWYDKLVSVLFEIGFTRVTGDPCLFVMFTTKDGRRQITILGVFVDDFMMFGTDPDVIEYVKAALGKKFKMKDLGIARWILGMRIKQEATRITIDQQQYAKEVVARFQTDIDEAAAGRRLRAPATALPVGQIMPRRTDGVPHQHERYREGVGCLAHLSIGTMPTITHAVSQLSRHLNNPGREHFEAMLHVLRYVQNNTDVGIIYAKSKTPATEFDPMALNKDNVKESEPRAAVDSDFAMDPDTSKSVTGFIVTLMDAAVSWRSKQQSLVATSSAHAEYVAASELAREVVWVRMLLTDIGFTLTDPSIVLEDNTAAEQMVKTLGVTDRNKHIRVKWHYVRECVQEGLLRFERVASKNNPADALTKPTTREPVEVMKRAAGMGRVDLSLAP</sequence>
<organism evidence="3 4">
    <name type="scientific">Plasmodiophora brassicae</name>
    <name type="common">Clubroot disease agent</name>
    <dbReference type="NCBI Taxonomy" id="37360"/>
    <lineage>
        <taxon>Eukaryota</taxon>
        <taxon>Sar</taxon>
        <taxon>Rhizaria</taxon>
        <taxon>Endomyxa</taxon>
        <taxon>Phytomyxea</taxon>
        <taxon>Plasmodiophorida</taxon>
        <taxon>Plasmodiophoridae</taxon>
        <taxon>Plasmodiophora</taxon>
    </lineage>
</organism>
<dbReference type="SUPFAM" id="SSF53098">
    <property type="entry name" value="Ribonuclease H-like"/>
    <property type="match status" value="1"/>
</dbReference>
<dbReference type="PANTHER" id="PTHR11439:SF491">
    <property type="entry name" value="INTEGRASE CATALYTIC DOMAIN-CONTAINING PROTEIN"/>
    <property type="match status" value="1"/>
</dbReference>
<dbReference type="PANTHER" id="PTHR11439">
    <property type="entry name" value="GAG-POL-RELATED RETROTRANSPOSON"/>
    <property type="match status" value="1"/>
</dbReference>
<dbReference type="EMBL" id="CDSF01000112">
    <property type="protein sequence ID" value="CEP01473.1"/>
    <property type="molecule type" value="Genomic_DNA"/>
</dbReference>
<proteinExistence type="predicted"/>
<gene>
    <name evidence="3" type="ORF">PBRA_002079</name>
</gene>
<name>A0A0G4J1F0_PLABS</name>
<dbReference type="Pfam" id="PF07727">
    <property type="entry name" value="RVT_2"/>
    <property type="match status" value="1"/>
</dbReference>
<dbReference type="GO" id="GO:0003676">
    <property type="term" value="F:nucleic acid binding"/>
    <property type="evidence" value="ECO:0007669"/>
    <property type="project" value="InterPro"/>
</dbReference>
<evidence type="ECO:0000256" key="1">
    <source>
        <dbReference type="SAM" id="MobiDB-lite"/>
    </source>
</evidence>
<dbReference type="Proteomes" id="UP000039324">
    <property type="component" value="Unassembled WGS sequence"/>
</dbReference>
<keyword evidence="4" id="KW-1185">Reference proteome</keyword>
<feature type="compositionally biased region" description="Basic and acidic residues" evidence="1">
    <location>
        <begin position="286"/>
        <end position="308"/>
    </location>
</feature>
<dbReference type="InterPro" id="IPR013103">
    <property type="entry name" value="RVT_2"/>
</dbReference>
<reference evidence="3 4" key="1">
    <citation type="submission" date="2015-02" db="EMBL/GenBank/DDBJ databases">
        <authorList>
            <person name="Chooi Y.-H."/>
        </authorList>
    </citation>
    <scope>NUCLEOTIDE SEQUENCE [LARGE SCALE GENOMIC DNA]</scope>
    <source>
        <strain evidence="3">E3</strain>
    </source>
</reference>
<dbReference type="OrthoDB" id="3344688at2759"/>
<dbReference type="AlphaFoldDB" id="A0A0G4J1F0"/>
<feature type="compositionally biased region" description="Basic and acidic residues" evidence="1">
    <location>
        <begin position="240"/>
        <end position="267"/>
    </location>
</feature>
<dbReference type="InterPro" id="IPR036397">
    <property type="entry name" value="RNaseH_sf"/>
</dbReference>
<dbReference type="GO" id="GO:0015074">
    <property type="term" value="P:DNA integration"/>
    <property type="evidence" value="ECO:0007669"/>
    <property type="project" value="InterPro"/>
</dbReference>
<dbReference type="OMA" id="QANITRR"/>
<feature type="region of interest" description="Disordered" evidence="1">
    <location>
        <begin position="205"/>
        <end position="346"/>
    </location>
</feature>